<accession>A0A9W4UC08</accession>
<evidence type="ECO:0000256" key="5">
    <source>
        <dbReference type="ARBA" id="ARBA00038359"/>
    </source>
</evidence>
<name>A0A9W4UC08_9PLEO</name>
<keyword evidence="10" id="KW-1185">Reference proteome</keyword>
<comment type="subcellular location">
    <subcellularLocation>
        <location evidence="1">Membrane</location>
        <topology evidence="1">Multi-pass membrane protein</topology>
    </subcellularLocation>
</comment>
<keyword evidence="2 7" id="KW-0812">Transmembrane</keyword>
<evidence type="ECO:0000256" key="1">
    <source>
        <dbReference type="ARBA" id="ARBA00004141"/>
    </source>
</evidence>
<keyword evidence="3 7" id="KW-1133">Transmembrane helix</keyword>
<dbReference type="EMBL" id="CAOQHR010000004">
    <property type="protein sequence ID" value="CAI6332904.1"/>
    <property type="molecule type" value="Genomic_DNA"/>
</dbReference>
<feature type="compositionally biased region" description="Basic and acidic residues" evidence="6">
    <location>
        <begin position="376"/>
        <end position="396"/>
    </location>
</feature>
<evidence type="ECO:0000313" key="9">
    <source>
        <dbReference type="EMBL" id="CAI6332904.1"/>
    </source>
</evidence>
<keyword evidence="4 7" id="KW-0472">Membrane</keyword>
<feature type="domain" description="Rhodopsin" evidence="8">
    <location>
        <begin position="37"/>
        <end position="289"/>
    </location>
</feature>
<dbReference type="PANTHER" id="PTHR33048:SF47">
    <property type="entry name" value="INTEGRAL MEMBRANE PROTEIN-RELATED"/>
    <property type="match status" value="1"/>
</dbReference>
<proteinExistence type="inferred from homology"/>
<feature type="transmembrane region" description="Helical" evidence="7">
    <location>
        <begin position="106"/>
        <end position="127"/>
    </location>
</feature>
<dbReference type="OrthoDB" id="444631at2759"/>
<feature type="transmembrane region" description="Helical" evidence="7">
    <location>
        <begin position="20"/>
        <end position="41"/>
    </location>
</feature>
<dbReference type="GO" id="GO:0016020">
    <property type="term" value="C:membrane"/>
    <property type="evidence" value="ECO:0007669"/>
    <property type="project" value="UniProtKB-SubCell"/>
</dbReference>
<dbReference type="AlphaFoldDB" id="A0A9W4UC08"/>
<comment type="caution">
    <text evidence="9">The sequence shown here is derived from an EMBL/GenBank/DDBJ whole genome shotgun (WGS) entry which is preliminary data.</text>
</comment>
<evidence type="ECO:0000259" key="8">
    <source>
        <dbReference type="Pfam" id="PF20684"/>
    </source>
</evidence>
<dbReference type="PANTHER" id="PTHR33048">
    <property type="entry name" value="PTH11-LIKE INTEGRAL MEMBRANE PROTEIN (AFU_ORTHOLOGUE AFUA_5G11245)"/>
    <property type="match status" value="1"/>
</dbReference>
<dbReference type="InterPro" id="IPR052337">
    <property type="entry name" value="SAT4-like"/>
</dbReference>
<reference evidence="9" key="1">
    <citation type="submission" date="2023-01" db="EMBL/GenBank/DDBJ databases">
        <authorList>
            <person name="Van Ghelder C."/>
            <person name="Rancurel C."/>
        </authorList>
    </citation>
    <scope>NUCLEOTIDE SEQUENCE</scope>
    <source>
        <strain evidence="9">CNCM I-4278</strain>
    </source>
</reference>
<feature type="region of interest" description="Disordered" evidence="6">
    <location>
        <begin position="372"/>
        <end position="396"/>
    </location>
</feature>
<comment type="similarity">
    <text evidence="5">Belongs to the SAT4 family.</text>
</comment>
<feature type="transmembrane region" description="Helical" evidence="7">
    <location>
        <begin position="266"/>
        <end position="288"/>
    </location>
</feature>
<feature type="transmembrane region" description="Helical" evidence="7">
    <location>
        <begin position="139"/>
        <end position="161"/>
    </location>
</feature>
<dbReference type="Pfam" id="PF20684">
    <property type="entry name" value="Fung_rhodopsin"/>
    <property type="match status" value="1"/>
</dbReference>
<evidence type="ECO:0000256" key="4">
    <source>
        <dbReference type="ARBA" id="ARBA00023136"/>
    </source>
</evidence>
<evidence type="ECO:0000256" key="7">
    <source>
        <dbReference type="SAM" id="Phobius"/>
    </source>
</evidence>
<feature type="transmembrane region" description="Helical" evidence="7">
    <location>
        <begin position="188"/>
        <end position="211"/>
    </location>
</feature>
<evidence type="ECO:0000256" key="2">
    <source>
        <dbReference type="ARBA" id="ARBA00022692"/>
    </source>
</evidence>
<evidence type="ECO:0000313" key="10">
    <source>
        <dbReference type="Proteomes" id="UP001152607"/>
    </source>
</evidence>
<evidence type="ECO:0000256" key="3">
    <source>
        <dbReference type="ARBA" id="ARBA00022989"/>
    </source>
</evidence>
<evidence type="ECO:0000256" key="6">
    <source>
        <dbReference type="SAM" id="MobiDB-lite"/>
    </source>
</evidence>
<dbReference type="InterPro" id="IPR049326">
    <property type="entry name" value="Rhodopsin_dom_fungi"/>
</dbReference>
<protein>
    <recommendedName>
        <fullName evidence="8">Rhodopsin domain-containing protein</fullName>
    </recommendedName>
</protein>
<organism evidence="9 10">
    <name type="scientific">Periconia digitata</name>
    <dbReference type="NCBI Taxonomy" id="1303443"/>
    <lineage>
        <taxon>Eukaryota</taxon>
        <taxon>Fungi</taxon>
        <taxon>Dikarya</taxon>
        <taxon>Ascomycota</taxon>
        <taxon>Pezizomycotina</taxon>
        <taxon>Dothideomycetes</taxon>
        <taxon>Pleosporomycetidae</taxon>
        <taxon>Pleosporales</taxon>
        <taxon>Massarineae</taxon>
        <taxon>Periconiaceae</taxon>
        <taxon>Periconia</taxon>
    </lineage>
</organism>
<feature type="transmembrane region" description="Helical" evidence="7">
    <location>
        <begin position="223"/>
        <end position="246"/>
    </location>
</feature>
<sequence>MVTAAGFYPTGKQLISQHAFHVVIWFGVGLCAAVCILRFWIRFFCFRRLYVEDFLMLGAMAVLIASASVLQTYLGDIYDILRVQNGEVAPTPDFLNSIPRGLRANFLSLFLDIVGLWAIKFNFMLLFYRLGNQIQSYLIIWRTALVLVISCGVASIGLIPYNCLLGSVQQLTVKCATAASVQNIYTHYIASVVIDIFSDLVLIAFPIMIIWNTGLDWRQKLMLSSIFLLVGFTIAVTVVRGTIFGGDFKSVTKVDREVMDSSWMLFWWYIEYVVSFVIACLVSFRSLWSSQEERSRKRRVEAERQRMIMEIRERAGQSNSNENSQRTKWQKMSDGLLFTFAHMEGSTIYRDDKGRLQLESHLATMDLDFSEWQGDSDSRNTVDKPESIGDRLPDTT</sequence>
<feature type="transmembrane region" description="Helical" evidence="7">
    <location>
        <begin position="53"/>
        <end position="74"/>
    </location>
</feature>
<dbReference type="Proteomes" id="UP001152607">
    <property type="component" value="Unassembled WGS sequence"/>
</dbReference>
<gene>
    <name evidence="9" type="ORF">PDIGIT_LOCUS5937</name>
</gene>